<dbReference type="InParanoid" id="G8ZSU3"/>
<dbReference type="GO" id="GO:0005797">
    <property type="term" value="C:Golgi medial cisterna"/>
    <property type="evidence" value="ECO:0007669"/>
    <property type="project" value="TreeGrafter"/>
</dbReference>
<dbReference type="STRING" id="1076872.G8ZSU3"/>
<evidence type="ECO:0000256" key="1">
    <source>
        <dbReference type="SAM" id="MobiDB-lite"/>
    </source>
</evidence>
<protein>
    <submittedName>
        <fullName evidence="2">Uncharacterized protein</fullName>
    </submittedName>
</protein>
<dbReference type="InterPro" id="IPR026705">
    <property type="entry name" value="Hid-1/Ecm30"/>
</dbReference>
<dbReference type="eggNOG" id="KOG2226">
    <property type="taxonomic scope" value="Eukaryota"/>
</dbReference>
<dbReference type="HOGENOM" id="CLU_003989_0_0_1"/>
<feature type="region of interest" description="Disordered" evidence="1">
    <location>
        <begin position="1139"/>
        <end position="1173"/>
    </location>
</feature>
<feature type="region of interest" description="Disordered" evidence="1">
    <location>
        <begin position="731"/>
        <end position="783"/>
    </location>
</feature>
<dbReference type="AlphaFoldDB" id="G8ZSU3"/>
<keyword evidence="3" id="KW-1185">Reference proteome</keyword>
<evidence type="ECO:0000313" key="2">
    <source>
        <dbReference type="EMBL" id="CCE91687.1"/>
    </source>
</evidence>
<gene>
    <name evidence="2" type="primary">TDEL0D01030</name>
    <name evidence="2" type="ORF">TDEL_0D01030</name>
</gene>
<dbReference type="Proteomes" id="UP000005627">
    <property type="component" value="Chromosome 4"/>
</dbReference>
<dbReference type="PANTHER" id="PTHR21575">
    <property type="entry name" value="PROTEIN HID1"/>
    <property type="match status" value="1"/>
</dbReference>
<feature type="region of interest" description="Disordered" evidence="1">
    <location>
        <begin position="1020"/>
        <end position="1041"/>
    </location>
</feature>
<dbReference type="FunCoup" id="G8ZSU3">
    <property type="interactions" value="65"/>
</dbReference>
<feature type="compositionally biased region" description="Low complexity" evidence="1">
    <location>
        <begin position="411"/>
        <end position="437"/>
    </location>
</feature>
<dbReference type="GeneID" id="11502122"/>
<feature type="compositionally biased region" description="Polar residues" evidence="1">
    <location>
        <begin position="1139"/>
        <end position="1149"/>
    </location>
</feature>
<dbReference type="PANTHER" id="PTHR21575:SF12">
    <property type="entry name" value="PROTEIN HID1"/>
    <property type="match status" value="1"/>
</dbReference>
<feature type="compositionally biased region" description="Polar residues" evidence="1">
    <location>
        <begin position="1158"/>
        <end position="1173"/>
    </location>
</feature>
<dbReference type="RefSeq" id="XP_003680898.1">
    <property type="nucleotide sequence ID" value="XM_003680850.1"/>
</dbReference>
<dbReference type="EMBL" id="HE616745">
    <property type="protein sequence ID" value="CCE91687.1"/>
    <property type="molecule type" value="Genomic_DNA"/>
</dbReference>
<evidence type="ECO:0000313" key="3">
    <source>
        <dbReference type="Proteomes" id="UP000005627"/>
    </source>
</evidence>
<proteinExistence type="predicted"/>
<dbReference type="GO" id="GO:0000138">
    <property type="term" value="C:Golgi trans cisterna"/>
    <property type="evidence" value="ECO:0007669"/>
    <property type="project" value="TreeGrafter"/>
</dbReference>
<accession>G8ZSU3</accession>
<organism evidence="2 3">
    <name type="scientific">Torulaspora delbrueckii</name>
    <name type="common">Yeast</name>
    <name type="synonym">Candida colliculosa</name>
    <dbReference type="NCBI Taxonomy" id="4950"/>
    <lineage>
        <taxon>Eukaryota</taxon>
        <taxon>Fungi</taxon>
        <taxon>Dikarya</taxon>
        <taxon>Ascomycota</taxon>
        <taxon>Saccharomycotina</taxon>
        <taxon>Saccharomycetes</taxon>
        <taxon>Saccharomycetales</taxon>
        <taxon>Saccharomycetaceae</taxon>
        <taxon>Torulaspora</taxon>
    </lineage>
</organism>
<feature type="compositionally biased region" description="Acidic residues" evidence="1">
    <location>
        <begin position="758"/>
        <end position="770"/>
    </location>
</feature>
<feature type="compositionally biased region" description="Low complexity" evidence="1">
    <location>
        <begin position="732"/>
        <end position="744"/>
    </location>
</feature>
<feature type="region of interest" description="Disordered" evidence="1">
    <location>
        <begin position="405"/>
        <end position="437"/>
    </location>
</feature>
<dbReference type="Pfam" id="PF12722">
    <property type="entry name" value="Hid1"/>
    <property type="match status" value="1"/>
</dbReference>
<dbReference type="GO" id="GO:0016020">
    <property type="term" value="C:membrane"/>
    <property type="evidence" value="ECO:0007669"/>
    <property type="project" value="TreeGrafter"/>
</dbReference>
<dbReference type="OrthoDB" id="432953at2759"/>
<sequence>MGNTDSKLAALYRDQVVRLARPDGETTSVVPLVQEETELKKLVALYLNKERGCDLFNPFYVDFVSSGNTLTMELFNTLVSPTELSNIITVNATNFINLLRYTALQVVILSNSLDASSTTLLEGQLVQLLVCIRILTKMVPVYLQRCKLQDIFWTRNSNHIFGLSDEEPAELPPLGLLLVRALVKLLFIEGFTIASRGSPGSFTHLLWENGVSTQDTTYHHQSPVIDSNRLEILNLVLAMCSSDLYQPRDFIPEPSKKINRFLFCLTTLTPEYDLICTVASIINLVCRFCSNYQEETTIPYHDLGYKQNHQQHLPALRHTLVLSSLQLLNLMCYNDWNRAETFKFTLSLKLQSSNDIENLLPNMVLSYLTTFNREFDLKLILTSFAKIFKLPVDLAIEQESNPLNFLSRRPSSTNLNDQTNTTNNQESTNENNDSTTLPPVSPLLVEWLILFTRLLQMNKCFENYVADKIANRLIIFSVYYLNFYNDVPEISTALIPLCSNLTLMLSSRKLVLSKLLDRFTPNYYTNKIPNFFKLSTGNINNITYRDFTLIHLCNMAISDIKNNVRPRPWLFELIYNILPIPLNLKDEELAQLSSKRQSKALKYGGLSYNASMTLVQLISKMSNKKYLTTFCVGNLTKSYLTCPGFKLDLLALTLRAVLVYIYLYFDEALNLVFAITRHLRVFSQVRDSIDAISKALSTTGIVEGVGKIQMHDYVEYVFNPRLLQDDVEFDQNDSINNSNSNESSAQNLFFDKEKKKDDDDDDNDGGEEESTSIGELSAKEQSLDGTEIEISKVQSNVKTCEIYEQADMSQSSIFSDKTLFNSFRPQLPVGITSKSKAKLRASGAFSKSWVGADTLRALIRAIRVILHQHPSIATITTTDYYTLIDQISQSKDKFKQTIIQALPVSVREMKEADPIKINLSESNFVYQKWLQIIIWSDILNTHSGPYSLSPAFTGLNSANNGTNLTKEPTMDSITPTMPNLERWNSNGSTLSRTNSNNSSLLSYFSTQNHEAIPNSPLELNSSHHVTSPQLNNSRNKNATSGNGHSFFRFSWTGFNKNEEYSPINEEECFNGKPSSSANNPRRNVFTLDPGILKPNAWAGTQVRLFNIRRQEKEEFSLLDMTSSLLKRFKFASNASVNSLDTITPNSTPAPSRPYTPRDSFSSNHTMFSTPKQL</sequence>
<dbReference type="KEGG" id="tdl:TDEL_0D01030"/>
<reference evidence="2 3" key="1">
    <citation type="journal article" date="2011" name="Proc. Natl. Acad. Sci. U.S.A.">
        <title>Evolutionary erosion of yeast sex chromosomes by mating-type switching accidents.</title>
        <authorList>
            <person name="Gordon J.L."/>
            <person name="Armisen D."/>
            <person name="Proux-Wera E."/>
            <person name="Oheigeartaigh S.S."/>
            <person name="Byrne K.P."/>
            <person name="Wolfe K.H."/>
        </authorList>
    </citation>
    <scope>NUCLEOTIDE SEQUENCE [LARGE SCALE GENOMIC DNA]</scope>
    <source>
        <strain evidence="3">ATCC 10662 / CBS 1146 / NBRC 0425 / NCYC 2629 / NRRL Y-866</strain>
    </source>
</reference>
<name>G8ZSU3_TORDE</name>